<evidence type="ECO:0000256" key="1">
    <source>
        <dbReference type="PROSITE-ProRule" id="PRU00076"/>
    </source>
</evidence>
<dbReference type="PROSITE" id="PS50092">
    <property type="entry name" value="TSP1"/>
    <property type="match status" value="1"/>
</dbReference>
<dbReference type="InterPro" id="IPR036383">
    <property type="entry name" value="TSP1_rpt_sf"/>
</dbReference>
<reference evidence="4 5" key="1">
    <citation type="submission" date="2018-11" db="EMBL/GenBank/DDBJ databases">
        <authorList>
            <consortium name="Pathogen Informatics"/>
        </authorList>
    </citation>
    <scope>NUCLEOTIDE SEQUENCE [LARGE SCALE GENOMIC DNA]</scope>
</reference>
<gene>
    <name evidence="4" type="ORF">DILT_LOCUS12115</name>
</gene>
<dbReference type="InterPro" id="IPR000742">
    <property type="entry name" value="EGF"/>
</dbReference>
<keyword evidence="2" id="KW-0472">Membrane</keyword>
<feature type="disulfide bond" evidence="1">
    <location>
        <begin position="70"/>
        <end position="80"/>
    </location>
</feature>
<evidence type="ECO:0000259" key="3">
    <source>
        <dbReference type="PROSITE" id="PS50026"/>
    </source>
</evidence>
<dbReference type="OrthoDB" id="5855429at2759"/>
<comment type="caution">
    <text evidence="1">Lacks conserved residue(s) required for the propagation of feature annotation.</text>
</comment>
<dbReference type="AlphaFoldDB" id="A0A3P7LHK3"/>
<feature type="domain" description="EGF-like" evidence="3">
    <location>
        <begin position="66"/>
        <end position="103"/>
    </location>
</feature>
<dbReference type="EMBL" id="UYRU01065296">
    <property type="protein sequence ID" value="VDN16284.1"/>
    <property type="molecule type" value="Genomic_DNA"/>
</dbReference>
<name>A0A3P7LHK3_DIBLA</name>
<keyword evidence="2" id="KW-0812">Transmembrane</keyword>
<protein>
    <recommendedName>
        <fullName evidence="3">EGF-like domain-containing protein</fullName>
    </recommendedName>
</protein>
<feature type="transmembrane region" description="Helical" evidence="2">
    <location>
        <begin position="206"/>
        <end position="231"/>
    </location>
</feature>
<dbReference type="PROSITE" id="PS00022">
    <property type="entry name" value="EGF_1"/>
    <property type="match status" value="1"/>
</dbReference>
<keyword evidence="2" id="KW-1133">Transmembrane helix</keyword>
<dbReference type="SUPFAM" id="SSF57196">
    <property type="entry name" value="EGF/Laminin"/>
    <property type="match status" value="1"/>
</dbReference>
<dbReference type="Proteomes" id="UP000281553">
    <property type="component" value="Unassembled WGS sequence"/>
</dbReference>
<sequence>MGPTCALKRNPCIELSDSAQMPGNMACNSGQGGKCIPTLGSDYYACRCGPRWTRSVLHELDNCLALKDQCSSVVCIRGDCISSPDGTKAYCLCPEEAFGERCEHLRGDWAQWSSWSTCSPACGHGILRQRERVRSCLGEQCSGGAGGRQIETCKGNLPCPDELMILGLGLEALAPQDGAYTNAKPNRELQQKFTYRKRRYRLFTSLMKLLIAFLIIFAVVAATILPLYVLLY</sequence>
<keyword evidence="5" id="KW-1185">Reference proteome</keyword>
<accession>A0A3P7LHK3</accession>
<evidence type="ECO:0000313" key="4">
    <source>
        <dbReference type="EMBL" id="VDN16284.1"/>
    </source>
</evidence>
<dbReference type="Gene3D" id="2.10.25.10">
    <property type="entry name" value="Laminin"/>
    <property type="match status" value="1"/>
</dbReference>
<feature type="disulfide bond" evidence="1">
    <location>
        <begin position="93"/>
        <end position="102"/>
    </location>
</feature>
<evidence type="ECO:0000256" key="2">
    <source>
        <dbReference type="SAM" id="Phobius"/>
    </source>
</evidence>
<organism evidence="4 5">
    <name type="scientific">Dibothriocephalus latus</name>
    <name type="common">Fish tapeworm</name>
    <name type="synonym">Diphyllobothrium latum</name>
    <dbReference type="NCBI Taxonomy" id="60516"/>
    <lineage>
        <taxon>Eukaryota</taxon>
        <taxon>Metazoa</taxon>
        <taxon>Spiralia</taxon>
        <taxon>Lophotrochozoa</taxon>
        <taxon>Platyhelminthes</taxon>
        <taxon>Cestoda</taxon>
        <taxon>Eucestoda</taxon>
        <taxon>Diphyllobothriidea</taxon>
        <taxon>Diphyllobothriidae</taxon>
        <taxon>Dibothriocephalus</taxon>
    </lineage>
</organism>
<dbReference type="SUPFAM" id="SSF82895">
    <property type="entry name" value="TSP-1 type 1 repeat"/>
    <property type="match status" value="1"/>
</dbReference>
<proteinExistence type="predicted"/>
<keyword evidence="1" id="KW-1015">Disulfide bond</keyword>
<keyword evidence="1" id="KW-0245">EGF-like domain</keyword>
<dbReference type="PROSITE" id="PS50026">
    <property type="entry name" value="EGF_3"/>
    <property type="match status" value="1"/>
</dbReference>
<dbReference type="SMART" id="SM00209">
    <property type="entry name" value="TSP1"/>
    <property type="match status" value="1"/>
</dbReference>
<dbReference type="InterPro" id="IPR000884">
    <property type="entry name" value="TSP1_rpt"/>
</dbReference>
<dbReference type="Gene3D" id="2.20.100.10">
    <property type="entry name" value="Thrombospondin type-1 (TSP1) repeat"/>
    <property type="match status" value="1"/>
</dbReference>
<evidence type="ECO:0000313" key="5">
    <source>
        <dbReference type="Proteomes" id="UP000281553"/>
    </source>
</evidence>